<keyword evidence="3" id="KW-1185">Reference proteome</keyword>
<feature type="transmembrane region" description="Helical" evidence="1">
    <location>
        <begin position="332"/>
        <end position="355"/>
    </location>
</feature>
<dbReference type="PANTHER" id="PTHR38592">
    <property type="entry name" value="BLL4819 PROTEIN"/>
    <property type="match status" value="1"/>
</dbReference>
<accession>A0ABX2BZ78</accession>
<protein>
    <submittedName>
        <fullName evidence="2">OpgC domain-containing protein</fullName>
    </submittedName>
</protein>
<reference evidence="2 3" key="1">
    <citation type="submission" date="2019-11" db="EMBL/GenBank/DDBJ databases">
        <title>Metabolism of dissolved organic matter in forest soils.</title>
        <authorList>
            <person name="Cyle K.T."/>
            <person name="Wilhelm R.C."/>
            <person name="Martinez C.E."/>
        </authorList>
    </citation>
    <scope>NUCLEOTIDE SEQUENCE [LARGE SCALE GENOMIC DNA]</scope>
    <source>
        <strain evidence="2 3">1N</strain>
    </source>
</reference>
<dbReference type="RefSeq" id="WP_172315556.1">
    <property type="nucleotide sequence ID" value="NZ_WOEY01000115.1"/>
</dbReference>
<sequence length="380" mass="40571">MSQAIARSTSVDFLRGLSLIAISIDHVPQSLLAHLTLHTYAYCDAAEVFVFLGGYASAAAYGSMSARGGASLARCSFIRRAVQIYRAYLLTAGLMLLVGLAMLALRIHTAALAYTYAAQLLGRPLQTLLDIAMLRNQPYLAAVLPMYMGFALCVPLLVPVSGRRPGIALVASLSLWLCAPALAHLLPSAEPGGWAFNPFAWQLMFVLGMLCRLHPVPTAFQTSRMGLWLTWLALAVALAFATYKLFLESQPEPGYLKQNLSYLRVVSFVSIAWVVAQLTRLGCIDRLASALPSVVKVGRQGLVCFVCGALISIVADTAMNTAAPAFNTRVQAIAAALSMDALTIAAVLGVAMVATSLRANRWPCRGNRDTQPAPVSKAAG</sequence>
<name>A0ABX2BZ78_9BURK</name>
<feature type="transmembrane region" description="Helical" evidence="1">
    <location>
        <begin position="167"/>
        <end position="186"/>
    </location>
</feature>
<proteinExistence type="predicted"/>
<feature type="transmembrane region" description="Helical" evidence="1">
    <location>
        <begin position="302"/>
        <end position="326"/>
    </location>
</feature>
<feature type="transmembrane region" description="Helical" evidence="1">
    <location>
        <begin position="192"/>
        <end position="213"/>
    </location>
</feature>
<feature type="transmembrane region" description="Helical" evidence="1">
    <location>
        <begin position="261"/>
        <end position="281"/>
    </location>
</feature>
<keyword evidence="1" id="KW-1133">Transmembrane helix</keyword>
<dbReference type="PIRSF" id="PIRSF028704">
    <property type="entry name" value="UPC028704"/>
    <property type="match status" value="1"/>
</dbReference>
<comment type="caution">
    <text evidence="2">The sequence shown here is derived from an EMBL/GenBank/DDBJ whole genome shotgun (WGS) entry which is preliminary data.</text>
</comment>
<keyword evidence="1" id="KW-0812">Transmembrane</keyword>
<organism evidence="2 3">
    <name type="scientific">Paraburkholderia solitsugae</name>
    <dbReference type="NCBI Taxonomy" id="2675748"/>
    <lineage>
        <taxon>Bacteria</taxon>
        <taxon>Pseudomonadati</taxon>
        <taxon>Pseudomonadota</taxon>
        <taxon>Betaproteobacteria</taxon>
        <taxon>Burkholderiales</taxon>
        <taxon>Burkholderiaceae</taxon>
        <taxon>Paraburkholderia</taxon>
    </lineage>
</organism>
<feature type="transmembrane region" description="Helical" evidence="1">
    <location>
        <begin position="137"/>
        <end position="160"/>
    </location>
</feature>
<evidence type="ECO:0000313" key="2">
    <source>
        <dbReference type="EMBL" id="NPT45233.1"/>
    </source>
</evidence>
<dbReference type="Pfam" id="PF10129">
    <property type="entry name" value="OpgC_C"/>
    <property type="match status" value="1"/>
</dbReference>
<feature type="transmembrane region" description="Helical" evidence="1">
    <location>
        <begin position="225"/>
        <end position="246"/>
    </location>
</feature>
<evidence type="ECO:0000256" key="1">
    <source>
        <dbReference type="SAM" id="Phobius"/>
    </source>
</evidence>
<feature type="transmembrane region" description="Helical" evidence="1">
    <location>
        <begin position="87"/>
        <end position="117"/>
    </location>
</feature>
<gene>
    <name evidence="2" type="ORF">GNZ12_28705</name>
</gene>
<evidence type="ECO:0000313" key="3">
    <source>
        <dbReference type="Proteomes" id="UP000652198"/>
    </source>
</evidence>
<dbReference type="PANTHER" id="PTHR38592:SF3">
    <property type="entry name" value="BLL4819 PROTEIN"/>
    <property type="match status" value="1"/>
</dbReference>
<dbReference type="EMBL" id="WOEY01000115">
    <property type="protein sequence ID" value="NPT45233.1"/>
    <property type="molecule type" value="Genomic_DNA"/>
</dbReference>
<dbReference type="Proteomes" id="UP000652198">
    <property type="component" value="Unassembled WGS sequence"/>
</dbReference>
<dbReference type="InterPro" id="IPR014550">
    <property type="entry name" value="UCP028704_OpgC"/>
</dbReference>
<keyword evidence="1" id="KW-0472">Membrane</keyword>